<dbReference type="STRING" id="1160509.A0A3N4IJX2"/>
<gene>
    <name evidence="2" type="ORF">BJ508DRAFT_359788</name>
</gene>
<dbReference type="InterPro" id="IPR043837">
    <property type="entry name" value="Mtf2-like_C"/>
</dbReference>
<organism evidence="2 3">
    <name type="scientific">Ascobolus immersus RN42</name>
    <dbReference type="NCBI Taxonomy" id="1160509"/>
    <lineage>
        <taxon>Eukaryota</taxon>
        <taxon>Fungi</taxon>
        <taxon>Dikarya</taxon>
        <taxon>Ascomycota</taxon>
        <taxon>Pezizomycotina</taxon>
        <taxon>Pezizomycetes</taxon>
        <taxon>Pezizales</taxon>
        <taxon>Ascobolaceae</taxon>
        <taxon>Ascobolus</taxon>
    </lineage>
</organism>
<protein>
    <recommendedName>
        <fullName evidence="1">Mtf2-like C-terminal domain-containing protein</fullName>
    </recommendedName>
</protein>
<dbReference type="PANTHER" id="PTHR39468:SF1">
    <property type="entry name" value="MTF2-LIKE C-TERMINAL DOMAIN-CONTAINING PROTEIN"/>
    <property type="match status" value="1"/>
</dbReference>
<dbReference type="Pfam" id="PF19189">
    <property type="entry name" value="Mtf2"/>
    <property type="match status" value="1"/>
</dbReference>
<sequence length="210" mass="23589">MSQRNQQVVRIEEQLMEELEGCKGREEVYAFVQGGVFGLFQAAEKDRQLPSVVGSYPRLVAATMRVLRERFGDYTGVGWVFSRLKGLGADSYVIGASGEVYAEVLRARWEGFGDLGRVVELCEEIDQNGVDPTESLVLQMREVLEQVSKDIQGVNGKTAQALHTREDIFANDELGSIVGEWGRKWFVPKLGDENLLHEIEDLDDIHEAQQ</sequence>
<dbReference type="EMBL" id="ML119659">
    <property type="protein sequence ID" value="RPA84440.1"/>
    <property type="molecule type" value="Genomic_DNA"/>
</dbReference>
<keyword evidence="3" id="KW-1185">Reference proteome</keyword>
<name>A0A3N4IJX2_ASCIM</name>
<dbReference type="AlphaFoldDB" id="A0A3N4IJX2"/>
<evidence type="ECO:0000313" key="2">
    <source>
        <dbReference type="EMBL" id="RPA84440.1"/>
    </source>
</evidence>
<accession>A0A3N4IJX2</accession>
<dbReference type="PANTHER" id="PTHR39468">
    <property type="entry name" value="CHROMOSOME 7, WHOLE GENOME SHOTGUN SEQUENCE"/>
    <property type="match status" value="1"/>
</dbReference>
<dbReference type="OrthoDB" id="2444174at2759"/>
<dbReference type="Proteomes" id="UP000275078">
    <property type="component" value="Unassembled WGS sequence"/>
</dbReference>
<evidence type="ECO:0000313" key="3">
    <source>
        <dbReference type="Proteomes" id="UP000275078"/>
    </source>
</evidence>
<evidence type="ECO:0000259" key="1">
    <source>
        <dbReference type="Pfam" id="PF19189"/>
    </source>
</evidence>
<reference evidence="2 3" key="1">
    <citation type="journal article" date="2018" name="Nat. Ecol. Evol.">
        <title>Pezizomycetes genomes reveal the molecular basis of ectomycorrhizal truffle lifestyle.</title>
        <authorList>
            <person name="Murat C."/>
            <person name="Payen T."/>
            <person name="Noel B."/>
            <person name="Kuo A."/>
            <person name="Morin E."/>
            <person name="Chen J."/>
            <person name="Kohler A."/>
            <person name="Krizsan K."/>
            <person name="Balestrini R."/>
            <person name="Da Silva C."/>
            <person name="Montanini B."/>
            <person name="Hainaut M."/>
            <person name="Levati E."/>
            <person name="Barry K.W."/>
            <person name="Belfiori B."/>
            <person name="Cichocki N."/>
            <person name="Clum A."/>
            <person name="Dockter R.B."/>
            <person name="Fauchery L."/>
            <person name="Guy J."/>
            <person name="Iotti M."/>
            <person name="Le Tacon F."/>
            <person name="Lindquist E.A."/>
            <person name="Lipzen A."/>
            <person name="Malagnac F."/>
            <person name="Mello A."/>
            <person name="Molinier V."/>
            <person name="Miyauchi S."/>
            <person name="Poulain J."/>
            <person name="Riccioni C."/>
            <person name="Rubini A."/>
            <person name="Sitrit Y."/>
            <person name="Splivallo R."/>
            <person name="Traeger S."/>
            <person name="Wang M."/>
            <person name="Zifcakova L."/>
            <person name="Wipf D."/>
            <person name="Zambonelli A."/>
            <person name="Paolocci F."/>
            <person name="Nowrousian M."/>
            <person name="Ottonello S."/>
            <person name="Baldrian P."/>
            <person name="Spatafora J.W."/>
            <person name="Henrissat B."/>
            <person name="Nagy L.G."/>
            <person name="Aury J.M."/>
            <person name="Wincker P."/>
            <person name="Grigoriev I.V."/>
            <person name="Bonfante P."/>
            <person name="Martin F.M."/>
        </authorList>
    </citation>
    <scope>NUCLEOTIDE SEQUENCE [LARGE SCALE GENOMIC DNA]</scope>
    <source>
        <strain evidence="2 3">RN42</strain>
    </source>
</reference>
<proteinExistence type="predicted"/>
<feature type="domain" description="Mtf2-like C-terminal" evidence="1">
    <location>
        <begin position="11"/>
        <end position="183"/>
    </location>
</feature>
<dbReference type="InterPro" id="IPR040009">
    <property type="entry name" value="Mtf2/C5D6.12-like"/>
</dbReference>
<dbReference type="GO" id="GO:0005739">
    <property type="term" value="C:mitochondrion"/>
    <property type="evidence" value="ECO:0007669"/>
    <property type="project" value="InterPro"/>
</dbReference>